<keyword evidence="8" id="KW-0175">Coiled coil</keyword>
<dbReference type="SUPFAM" id="SSF55874">
    <property type="entry name" value="ATPase domain of HSP90 chaperone/DNA topoisomerase II/histidine kinase"/>
    <property type="match status" value="1"/>
</dbReference>
<dbReference type="Gene3D" id="3.30.565.10">
    <property type="entry name" value="Histidine kinase-like ATPase, C-terminal domain"/>
    <property type="match status" value="1"/>
</dbReference>
<comment type="catalytic activity">
    <reaction evidence="1">
        <text>ATP + protein L-histidine = ADP + protein N-phospho-L-histidine.</text>
        <dbReference type="EC" id="2.7.13.3"/>
    </reaction>
</comment>
<evidence type="ECO:0000259" key="9">
    <source>
        <dbReference type="PROSITE" id="PS50109"/>
    </source>
</evidence>
<dbReference type="PANTHER" id="PTHR42878:SF7">
    <property type="entry name" value="SENSOR HISTIDINE KINASE GLRK"/>
    <property type="match status" value="1"/>
</dbReference>
<evidence type="ECO:0000256" key="5">
    <source>
        <dbReference type="ARBA" id="ARBA00022777"/>
    </source>
</evidence>
<dbReference type="InterPro" id="IPR036890">
    <property type="entry name" value="HATPase_C_sf"/>
</dbReference>
<dbReference type="SMART" id="SM00065">
    <property type="entry name" value="GAF"/>
    <property type="match status" value="1"/>
</dbReference>
<evidence type="ECO:0000256" key="6">
    <source>
        <dbReference type="ARBA" id="ARBA00022840"/>
    </source>
</evidence>
<accession>A0A6J4KF93</accession>
<dbReference type="InterPro" id="IPR003594">
    <property type="entry name" value="HATPase_dom"/>
</dbReference>
<dbReference type="AlphaFoldDB" id="A0A6J4KF93"/>
<dbReference type="InterPro" id="IPR036097">
    <property type="entry name" value="HisK_dim/P_sf"/>
</dbReference>
<dbReference type="SUPFAM" id="SSF55781">
    <property type="entry name" value="GAF domain-like"/>
    <property type="match status" value="1"/>
</dbReference>
<dbReference type="EC" id="2.7.13.3" evidence="2"/>
<keyword evidence="3" id="KW-0808">Transferase</keyword>
<evidence type="ECO:0000256" key="7">
    <source>
        <dbReference type="ARBA" id="ARBA00023012"/>
    </source>
</evidence>
<dbReference type="SMART" id="SM00387">
    <property type="entry name" value="HATPase_c"/>
    <property type="match status" value="1"/>
</dbReference>
<dbReference type="InterPro" id="IPR003018">
    <property type="entry name" value="GAF"/>
</dbReference>
<dbReference type="EMBL" id="CADCTQ010000460">
    <property type="protein sequence ID" value="CAA9302340.1"/>
    <property type="molecule type" value="Genomic_DNA"/>
</dbReference>
<proteinExistence type="predicted"/>
<dbReference type="InterPro" id="IPR050351">
    <property type="entry name" value="BphY/WalK/GraS-like"/>
</dbReference>
<keyword evidence="7" id="KW-0902">Two-component regulatory system</keyword>
<dbReference type="Pfam" id="PF02518">
    <property type="entry name" value="HATPase_c"/>
    <property type="match status" value="1"/>
</dbReference>
<dbReference type="GO" id="GO:0005524">
    <property type="term" value="F:ATP binding"/>
    <property type="evidence" value="ECO:0007669"/>
    <property type="project" value="UniProtKB-KW"/>
</dbReference>
<evidence type="ECO:0000256" key="4">
    <source>
        <dbReference type="ARBA" id="ARBA00022741"/>
    </source>
</evidence>
<keyword evidence="6" id="KW-0067">ATP-binding</keyword>
<dbReference type="InterPro" id="IPR004358">
    <property type="entry name" value="Sig_transdc_His_kin-like_C"/>
</dbReference>
<evidence type="ECO:0000256" key="3">
    <source>
        <dbReference type="ARBA" id="ARBA00022679"/>
    </source>
</evidence>
<dbReference type="GO" id="GO:0000156">
    <property type="term" value="F:phosphorelay response regulator activity"/>
    <property type="evidence" value="ECO:0007669"/>
    <property type="project" value="TreeGrafter"/>
</dbReference>
<feature type="coiled-coil region" evidence="8">
    <location>
        <begin position="189"/>
        <end position="234"/>
    </location>
</feature>
<dbReference type="Gene3D" id="1.10.287.130">
    <property type="match status" value="1"/>
</dbReference>
<dbReference type="PROSITE" id="PS50109">
    <property type="entry name" value="HIS_KIN"/>
    <property type="match status" value="1"/>
</dbReference>
<organism evidence="10">
    <name type="scientific">uncultured Cytophagales bacterium</name>
    <dbReference type="NCBI Taxonomy" id="158755"/>
    <lineage>
        <taxon>Bacteria</taxon>
        <taxon>Pseudomonadati</taxon>
        <taxon>Bacteroidota</taxon>
        <taxon>Sphingobacteriia</taxon>
        <taxon>Sphingobacteriales</taxon>
        <taxon>environmental samples</taxon>
    </lineage>
</organism>
<dbReference type="GO" id="GO:0007234">
    <property type="term" value="P:osmosensory signaling via phosphorelay pathway"/>
    <property type="evidence" value="ECO:0007669"/>
    <property type="project" value="TreeGrafter"/>
</dbReference>
<keyword evidence="5" id="KW-0418">Kinase</keyword>
<keyword evidence="4" id="KW-0547">Nucleotide-binding</keyword>
<dbReference type="GO" id="GO:0030295">
    <property type="term" value="F:protein kinase activator activity"/>
    <property type="evidence" value="ECO:0007669"/>
    <property type="project" value="TreeGrafter"/>
</dbReference>
<dbReference type="SUPFAM" id="SSF47384">
    <property type="entry name" value="Homodimeric domain of signal transducing histidine kinase"/>
    <property type="match status" value="1"/>
</dbReference>
<reference evidence="10" key="1">
    <citation type="submission" date="2020-02" db="EMBL/GenBank/DDBJ databases">
        <authorList>
            <person name="Meier V. D."/>
        </authorList>
    </citation>
    <scope>NUCLEOTIDE SEQUENCE</scope>
    <source>
        <strain evidence="10">AVDCRST_MAG56</strain>
    </source>
</reference>
<evidence type="ECO:0000256" key="2">
    <source>
        <dbReference type="ARBA" id="ARBA00012438"/>
    </source>
</evidence>
<evidence type="ECO:0000256" key="1">
    <source>
        <dbReference type="ARBA" id="ARBA00000085"/>
    </source>
</evidence>
<dbReference type="GO" id="GO:0000155">
    <property type="term" value="F:phosphorelay sensor kinase activity"/>
    <property type="evidence" value="ECO:0007669"/>
    <property type="project" value="InterPro"/>
</dbReference>
<protein>
    <recommendedName>
        <fullName evidence="2">histidine kinase</fullName>
        <ecNumber evidence="2">2.7.13.3</ecNumber>
    </recommendedName>
</protein>
<evidence type="ECO:0000256" key="8">
    <source>
        <dbReference type="SAM" id="Coils"/>
    </source>
</evidence>
<dbReference type="InterPro" id="IPR005467">
    <property type="entry name" value="His_kinase_dom"/>
</dbReference>
<name>A0A6J4KF93_9SPHI</name>
<evidence type="ECO:0000313" key="10">
    <source>
        <dbReference type="EMBL" id="CAA9302340.1"/>
    </source>
</evidence>
<feature type="domain" description="Histidine kinase" evidence="9">
    <location>
        <begin position="241"/>
        <end position="471"/>
    </location>
</feature>
<dbReference type="PANTHER" id="PTHR42878">
    <property type="entry name" value="TWO-COMPONENT HISTIDINE KINASE"/>
    <property type="match status" value="1"/>
</dbReference>
<sequence>MDPVPAGEPPIELKEHSQRLRYEAFSHLATQINQATGAGQVGQALVRHGKFILDAFLLRLLHVHEGSETVIEIARGACVVRESDAAGGPPDGPAAGFYGLEGELLRSGLPLQLAGAGLREHAALRGSLFDHPKARCFFALPLLAGDCHRAVLSVCSKDAPFGLADFRLVRLIGELAAGKLAQLQLAAKVAAQNRELAGANRALVTLNEQIRGMNVQLEGRVERRTAQLKRANEELSTIFYRTSHDFRRPLTTLLGLLSLAEMTARDMARRADEAAHPVPEAIRDGITDSLDFFGQGKGVIRELDGMLTKLSTLSLLQTPPVRREPVDFERLLGQLREKFASELQRHQVALTVCLGEAAPYHGAADTISVILENLLENAIQFRGDRPAVEIRVYPEAAGRLVMQVTDNGEGIDPAWQDKIFDLYVRASERSKGNGLGLYVVRKSVEQLGGTVAVASQPGRGAAFTVTLPGLPAPAG</sequence>
<gene>
    <name evidence="10" type="ORF">AVDCRST_MAG56-5535</name>
</gene>
<dbReference type="PRINTS" id="PR00344">
    <property type="entry name" value="BCTRLSENSOR"/>
</dbReference>